<feature type="transmembrane region" description="Helical" evidence="1">
    <location>
        <begin position="107"/>
        <end position="124"/>
    </location>
</feature>
<feature type="transmembrane region" description="Helical" evidence="1">
    <location>
        <begin position="33"/>
        <end position="55"/>
    </location>
</feature>
<keyword evidence="1" id="KW-0812">Transmembrane</keyword>
<protein>
    <recommendedName>
        <fullName evidence="4">DUF420 domain-containing protein</fullName>
    </recommendedName>
</protein>
<keyword evidence="1" id="KW-0472">Membrane</keyword>
<organism evidence="2 3">
    <name type="scientific">Leptospira kemamanensis</name>
    <dbReference type="NCBI Taxonomy" id="2484942"/>
    <lineage>
        <taxon>Bacteria</taxon>
        <taxon>Pseudomonadati</taxon>
        <taxon>Spirochaetota</taxon>
        <taxon>Spirochaetia</taxon>
        <taxon>Leptospirales</taxon>
        <taxon>Leptospiraceae</taxon>
        <taxon>Leptospira</taxon>
    </lineage>
</organism>
<reference evidence="2" key="1">
    <citation type="journal article" date="2019" name="PLoS Negl. Trop. Dis.">
        <title>Revisiting the worldwide diversity of Leptospira species in the environment.</title>
        <authorList>
            <person name="Vincent A.T."/>
            <person name="Schiettekatte O."/>
            <person name="Bourhy P."/>
            <person name="Veyrier F.J."/>
            <person name="Picardeau M."/>
        </authorList>
    </citation>
    <scope>NUCLEOTIDE SEQUENCE [LARGE SCALE GENOMIC DNA]</scope>
    <source>
        <strain evidence="2">201702454</strain>
    </source>
</reference>
<dbReference type="OrthoDB" id="331483at2"/>
<keyword evidence="3" id="KW-1185">Reference proteome</keyword>
<dbReference type="Proteomes" id="UP000297609">
    <property type="component" value="Unassembled WGS sequence"/>
</dbReference>
<dbReference type="EMBL" id="RQGG01000007">
    <property type="protein sequence ID" value="TGL55935.1"/>
    <property type="molecule type" value="Genomic_DNA"/>
</dbReference>
<evidence type="ECO:0008006" key="4">
    <source>
        <dbReference type="Google" id="ProtNLM"/>
    </source>
</evidence>
<accession>A0A4R9JUF9</accession>
<proteinExistence type="predicted"/>
<name>A0A4R9JUF9_9LEPT</name>
<sequence>MALFFVNSLMTLSILGFYTGYSFRKSDRKKHKIFNAIGILSNLTAAIYLLCIKYMLGGISEFQIYPTAPEFVIHIHRFFAAISLVLMLVMGYTGWKRNRNLHVKLHYIFLPLYTIVYISGLFLFQSKPL</sequence>
<evidence type="ECO:0000313" key="3">
    <source>
        <dbReference type="Proteomes" id="UP000297609"/>
    </source>
</evidence>
<evidence type="ECO:0000313" key="2">
    <source>
        <dbReference type="EMBL" id="TGL55935.1"/>
    </source>
</evidence>
<dbReference type="RefSeq" id="WP_135617369.1">
    <property type="nucleotide sequence ID" value="NZ_RQGG01000007.1"/>
</dbReference>
<keyword evidence="1" id="KW-1133">Transmembrane helix</keyword>
<dbReference type="AlphaFoldDB" id="A0A4R9JUF9"/>
<gene>
    <name evidence="2" type="ORF">EHQ59_01400</name>
</gene>
<feature type="transmembrane region" description="Helical" evidence="1">
    <location>
        <begin position="75"/>
        <end position="95"/>
    </location>
</feature>
<feature type="transmembrane region" description="Helical" evidence="1">
    <location>
        <begin position="6"/>
        <end position="21"/>
    </location>
</feature>
<evidence type="ECO:0000256" key="1">
    <source>
        <dbReference type="SAM" id="Phobius"/>
    </source>
</evidence>
<comment type="caution">
    <text evidence="2">The sequence shown here is derived from an EMBL/GenBank/DDBJ whole genome shotgun (WGS) entry which is preliminary data.</text>
</comment>